<accession>A0A9W9K7Y8</accession>
<dbReference type="Proteomes" id="UP001141434">
    <property type="component" value="Unassembled WGS sequence"/>
</dbReference>
<dbReference type="RefSeq" id="XP_056511761.1">
    <property type="nucleotide sequence ID" value="XM_056656148.1"/>
</dbReference>
<feature type="region of interest" description="Disordered" evidence="1">
    <location>
        <begin position="1"/>
        <end position="36"/>
    </location>
</feature>
<gene>
    <name evidence="2" type="ORF">NUU61_005566</name>
</gene>
<evidence type="ECO:0000313" key="2">
    <source>
        <dbReference type="EMBL" id="KAJ5096210.1"/>
    </source>
</evidence>
<evidence type="ECO:0000256" key="1">
    <source>
        <dbReference type="SAM" id="MobiDB-lite"/>
    </source>
</evidence>
<sequence>MRIARAGAGRTTPKSAGLGSSDTDYSGKPTRHFLPASTESPLHLAFTFSPQAGEHMGGDRAMKAKALKQHHFEATVHQRYGEDSYPEHLDGY</sequence>
<comment type="caution">
    <text evidence="2">The sequence shown here is derived from an EMBL/GenBank/DDBJ whole genome shotgun (WGS) entry which is preliminary data.</text>
</comment>
<dbReference type="AlphaFoldDB" id="A0A9W9K7Y8"/>
<dbReference type="EMBL" id="JAPMSZ010000007">
    <property type="protein sequence ID" value="KAJ5096210.1"/>
    <property type="molecule type" value="Genomic_DNA"/>
</dbReference>
<dbReference type="GeneID" id="81395316"/>
<protein>
    <submittedName>
        <fullName evidence="2">Uncharacterized protein</fullName>
    </submittedName>
</protein>
<proteinExistence type="predicted"/>
<reference evidence="2" key="1">
    <citation type="submission" date="2022-11" db="EMBL/GenBank/DDBJ databases">
        <authorList>
            <person name="Petersen C."/>
        </authorList>
    </citation>
    <scope>NUCLEOTIDE SEQUENCE</scope>
    <source>
        <strain evidence="2">IBT 34128</strain>
    </source>
</reference>
<keyword evidence="3" id="KW-1185">Reference proteome</keyword>
<name>A0A9W9K7Y8_9EURO</name>
<reference evidence="2" key="2">
    <citation type="journal article" date="2023" name="IMA Fungus">
        <title>Comparative genomic study of the Penicillium genus elucidates a diverse pangenome and 15 lateral gene transfer events.</title>
        <authorList>
            <person name="Petersen C."/>
            <person name="Sorensen T."/>
            <person name="Nielsen M.R."/>
            <person name="Sondergaard T.E."/>
            <person name="Sorensen J.L."/>
            <person name="Fitzpatrick D.A."/>
            <person name="Frisvad J.C."/>
            <person name="Nielsen K.L."/>
        </authorList>
    </citation>
    <scope>NUCLEOTIDE SEQUENCE</scope>
    <source>
        <strain evidence="2">IBT 34128</strain>
    </source>
</reference>
<organism evidence="2 3">
    <name type="scientific">Penicillium alfredii</name>
    <dbReference type="NCBI Taxonomy" id="1506179"/>
    <lineage>
        <taxon>Eukaryota</taxon>
        <taxon>Fungi</taxon>
        <taxon>Dikarya</taxon>
        <taxon>Ascomycota</taxon>
        <taxon>Pezizomycotina</taxon>
        <taxon>Eurotiomycetes</taxon>
        <taxon>Eurotiomycetidae</taxon>
        <taxon>Eurotiales</taxon>
        <taxon>Aspergillaceae</taxon>
        <taxon>Penicillium</taxon>
    </lineage>
</organism>
<evidence type="ECO:0000313" key="3">
    <source>
        <dbReference type="Proteomes" id="UP001141434"/>
    </source>
</evidence>
<feature type="compositionally biased region" description="Polar residues" evidence="1">
    <location>
        <begin position="12"/>
        <end position="24"/>
    </location>
</feature>